<proteinExistence type="predicted"/>
<name>A0ABU2ZV05_9ALTE</name>
<gene>
    <name evidence="2" type="ORF">RM552_16595</name>
</gene>
<sequence>MKVLRTPDKHFQSLPDFDFEPTYTVIHDADGTELRIHSVDIGPRDAEPILLMHGNPSWAYLYRHVIKGLIPTGKRIIAIDLVGLGKSDKPAKRSYYSVERHLDWLTKWLETNNLNNITLVCQDWGGVLGLWLVANYPERFSRVFATNTTVPIGDGGNKVLRIWQTVMKWMPCFPWKVAFAPSFQSKTLSTEEYKAYLAPFPQWKYQSGIMQFPQLIPVFANNPAVPIFKDAWQKLGNFKKPFLTVFGTHDPITKGEEKRLQAHIPGCKGQAHERLYKIGHFSPEEAPELLVERIIPFLDVN</sequence>
<keyword evidence="3" id="KW-1185">Reference proteome</keyword>
<dbReference type="SUPFAM" id="SSF53474">
    <property type="entry name" value="alpha/beta-Hydrolases"/>
    <property type="match status" value="1"/>
</dbReference>
<keyword evidence="2" id="KW-0378">Hydrolase</keyword>
<dbReference type="InterPro" id="IPR050266">
    <property type="entry name" value="AB_hydrolase_sf"/>
</dbReference>
<comment type="caution">
    <text evidence="2">The sequence shown here is derived from an EMBL/GenBank/DDBJ whole genome shotgun (WGS) entry which is preliminary data.</text>
</comment>
<dbReference type="GO" id="GO:0018786">
    <property type="term" value="F:haloalkane dehalogenase activity"/>
    <property type="evidence" value="ECO:0007669"/>
    <property type="project" value="UniProtKB-EC"/>
</dbReference>
<dbReference type="PANTHER" id="PTHR43798">
    <property type="entry name" value="MONOACYLGLYCEROL LIPASE"/>
    <property type="match status" value="1"/>
</dbReference>
<dbReference type="PRINTS" id="PR00412">
    <property type="entry name" value="EPOXHYDRLASE"/>
</dbReference>
<evidence type="ECO:0000259" key="1">
    <source>
        <dbReference type="Pfam" id="PF00561"/>
    </source>
</evidence>
<dbReference type="Gene3D" id="3.40.50.1820">
    <property type="entry name" value="alpha/beta hydrolase"/>
    <property type="match status" value="1"/>
</dbReference>
<accession>A0ABU2ZV05</accession>
<dbReference type="PANTHER" id="PTHR43798:SF24">
    <property type="entry name" value="CIS-3-ALKYL-4-ALKYLOXETAN-2-ONE DECARBOXYLASE"/>
    <property type="match status" value="1"/>
</dbReference>
<dbReference type="EC" id="3.8.1.5" evidence="2"/>
<organism evidence="2 3">
    <name type="scientific">Glaciecola petra</name>
    <dbReference type="NCBI Taxonomy" id="3075602"/>
    <lineage>
        <taxon>Bacteria</taxon>
        <taxon>Pseudomonadati</taxon>
        <taxon>Pseudomonadota</taxon>
        <taxon>Gammaproteobacteria</taxon>
        <taxon>Alteromonadales</taxon>
        <taxon>Alteromonadaceae</taxon>
        <taxon>Glaciecola</taxon>
    </lineage>
</organism>
<evidence type="ECO:0000313" key="2">
    <source>
        <dbReference type="EMBL" id="MDT0596476.1"/>
    </source>
</evidence>
<evidence type="ECO:0000313" key="3">
    <source>
        <dbReference type="Proteomes" id="UP001253545"/>
    </source>
</evidence>
<dbReference type="Proteomes" id="UP001253545">
    <property type="component" value="Unassembled WGS sequence"/>
</dbReference>
<dbReference type="EMBL" id="JAVRHX010000007">
    <property type="protein sequence ID" value="MDT0596476.1"/>
    <property type="molecule type" value="Genomic_DNA"/>
</dbReference>
<dbReference type="InterPro" id="IPR000073">
    <property type="entry name" value="AB_hydrolase_1"/>
</dbReference>
<dbReference type="InterPro" id="IPR000639">
    <property type="entry name" value="Epox_hydrolase-like"/>
</dbReference>
<feature type="domain" description="AB hydrolase-1" evidence="1">
    <location>
        <begin position="48"/>
        <end position="287"/>
    </location>
</feature>
<dbReference type="InterPro" id="IPR029058">
    <property type="entry name" value="AB_hydrolase_fold"/>
</dbReference>
<reference evidence="2 3" key="1">
    <citation type="submission" date="2023-09" db="EMBL/GenBank/DDBJ databases">
        <authorList>
            <person name="Rey-Velasco X."/>
        </authorList>
    </citation>
    <scope>NUCLEOTIDE SEQUENCE [LARGE SCALE GENOMIC DNA]</scope>
    <source>
        <strain evidence="2 3">P117</strain>
    </source>
</reference>
<dbReference type="NCBIfam" id="NF002043">
    <property type="entry name" value="PRK00870.1"/>
    <property type="match status" value="1"/>
</dbReference>
<dbReference type="Pfam" id="PF00561">
    <property type="entry name" value="Abhydrolase_1"/>
    <property type="match status" value="1"/>
</dbReference>
<dbReference type="PRINTS" id="PR00111">
    <property type="entry name" value="ABHYDROLASE"/>
</dbReference>
<dbReference type="RefSeq" id="WP_311370000.1">
    <property type="nucleotide sequence ID" value="NZ_JAVRHX010000007.1"/>
</dbReference>
<protein>
    <submittedName>
        <fullName evidence="2">Haloalkane dehalogenase</fullName>
        <ecNumber evidence="2">3.8.1.5</ecNumber>
    </submittedName>
</protein>